<feature type="region of interest" description="Disordered" evidence="1">
    <location>
        <begin position="1"/>
        <end position="76"/>
    </location>
</feature>
<feature type="compositionally biased region" description="Low complexity" evidence="1">
    <location>
        <begin position="539"/>
        <end position="548"/>
    </location>
</feature>
<name>A0A427Y0Q7_9TREE</name>
<feature type="region of interest" description="Disordered" evidence="1">
    <location>
        <begin position="187"/>
        <end position="251"/>
    </location>
</feature>
<feature type="region of interest" description="Disordered" evidence="1">
    <location>
        <begin position="689"/>
        <end position="717"/>
    </location>
</feature>
<feature type="region of interest" description="Disordered" evidence="1">
    <location>
        <begin position="118"/>
        <end position="162"/>
    </location>
</feature>
<comment type="caution">
    <text evidence="2">The sequence shown here is derived from an EMBL/GenBank/DDBJ whole genome shotgun (WGS) entry which is preliminary data.</text>
</comment>
<feature type="compositionally biased region" description="Low complexity" evidence="1">
    <location>
        <begin position="640"/>
        <end position="654"/>
    </location>
</feature>
<dbReference type="OrthoDB" id="2586466at2759"/>
<feature type="compositionally biased region" description="Basic and acidic residues" evidence="1">
    <location>
        <begin position="357"/>
        <end position="385"/>
    </location>
</feature>
<dbReference type="GeneID" id="39590765"/>
<feature type="compositionally biased region" description="Low complexity" evidence="1">
    <location>
        <begin position="591"/>
        <end position="602"/>
    </location>
</feature>
<feature type="compositionally biased region" description="Acidic residues" evidence="1">
    <location>
        <begin position="393"/>
        <end position="413"/>
    </location>
</feature>
<evidence type="ECO:0000256" key="1">
    <source>
        <dbReference type="SAM" id="MobiDB-lite"/>
    </source>
</evidence>
<dbReference type="RefSeq" id="XP_028478146.1">
    <property type="nucleotide sequence ID" value="XM_028621694.1"/>
</dbReference>
<reference evidence="2 3" key="1">
    <citation type="submission" date="2018-11" db="EMBL/GenBank/DDBJ databases">
        <title>Genome sequence of Apiotrichum porosum DSM 27194.</title>
        <authorList>
            <person name="Aliyu H."/>
            <person name="Gorte O."/>
            <person name="Ochsenreither K."/>
        </authorList>
    </citation>
    <scope>NUCLEOTIDE SEQUENCE [LARGE SCALE GENOMIC DNA]</scope>
    <source>
        <strain evidence="2 3">DSM 27194</strain>
    </source>
</reference>
<dbReference type="AlphaFoldDB" id="A0A427Y0Q7"/>
<feature type="compositionally biased region" description="Basic and acidic residues" evidence="1">
    <location>
        <begin position="232"/>
        <end position="251"/>
    </location>
</feature>
<organism evidence="2 3">
    <name type="scientific">Apiotrichum porosum</name>
    <dbReference type="NCBI Taxonomy" id="105984"/>
    <lineage>
        <taxon>Eukaryota</taxon>
        <taxon>Fungi</taxon>
        <taxon>Dikarya</taxon>
        <taxon>Basidiomycota</taxon>
        <taxon>Agaricomycotina</taxon>
        <taxon>Tremellomycetes</taxon>
        <taxon>Trichosporonales</taxon>
        <taxon>Trichosporonaceae</taxon>
        <taxon>Apiotrichum</taxon>
    </lineage>
</organism>
<evidence type="ECO:0000313" key="2">
    <source>
        <dbReference type="EMBL" id="RSH84698.1"/>
    </source>
</evidence>
<feature type="compositionally biased region" description="Basic and acidic residues" evidence="1">
    <location>
        <begin position="39"/>
        <end position="64"/>
    </location>
</feature>
<accession>A0A427Y0Q7</accession>
<protein>
    <submittedName>
        <fullName evidence="2">Uncharacterized protein</fullName>
    </submittedName>
</protein>
<feature type="region of interest" description="Disordered" evidence="1">
    <location>
        <begin position="639"/>
        <end position="658"/>
    </location>
</feature>
<feature type="compositionally biased region" description="Polar residues" evidence="1">
    <location>
        <begin position="332"/>
        <end position="351"/>
    </location>
</feature>
<keyword evidence="3" id="KW-1185">Reference proteome</keyword>
<dbReference type="Proteomes" id="UP000279236">
    <property type="component" value="Unassembled WGS sequence"/>
</dbReference>
<feature type="compositionally biased region" description="Basic and acidic residues" evidence="1">
    <location>
        <begin position="11"/>
        <end position="20"/>
    </location>
</feature>
<feature type="compositionally biased region" description="Low complexity" evidence="1">
    <location>
        <begin position="208"/>
        <end position="223"/>
    </location>
</feature>
<proteinExistence type="predicted"/>
<evidence type="ECO:0000313" key="3">
    <source>
        <dbReference type="Proteomes" id="UP000279236"/>
    </source>
</evidence>
<feature type="region of interest" description="Disordered" evidence="1">
    <location>
        <begin position="449"/>
        <end position="602"/>
    </location>
</feature>
<gene>
    <name evidence="2" type="ORF">EHS24_006222</name>
</gene>
<feature type="region of interest" description="Disordered" evidence="1">
    <location>
        <begin position="273"/>
        <end position="423"/>
    </location>
</feature>
<dbReference type="EMBL" id="RSCE01000003">
    <property type="protein sequence ID" value="RSH84698.1"/>
    <property type="molecule type" value="Genomic_DNA"/>
</dbReference>
<feature type="compositionally biased region" description="Basic and acidic residues" evidence="1">
    <location>
        <begin position="549"/>
        <end position="565"/>
    </location>
</feature>
<feature type="compositionally biased region" description="Basic and acidic residues" evidence="1">
    <location>
        <begin position="454"/>
        <end position="471"/>
    </location>
</feature>
<sequence length="751" mass="82375">MRSLLGRPSRSYKDVDHDTEGLSAVGSAPYANHSSSSSRNERAKDYRPSYAELHFKRSAMHDPHPQSSFSPLPPAFQFGRKNKEQALVGQRAELDHILEPGFKAASIYDGDDNTSIAGPSRLSSARTAGGLSALSRKSKDEGLRPSGSITSFHPNRDSAVSRRGLGGVYIDSSGRLHDTEYDPFAGVSEMSRRKSRRRSAFGGQQRRGSLSASDGSDVSSDSGRLAAPRTSYDGRRVSEEEKDKERDEIRRRLEVDRRRLDEVSGYAAARRRSMVSDRASGYHTINGRATPSIRSGHEDGISLAPNGRVPSRLSQHATLPSPRSPTFDGGISTLSGSSYATTRQSARPASSNGGGEESPRKHTETTPPELAKRELPNIKSKREEPPPTPLQQDYEEDDDDEEVYEETTQDTDTETPVTTAPLSPVMSAVKIPSIPSAHPAAAVPVIPLVLTPEPPEKDKPPPPYHEQHDNDTVVTTIRSARVPSKTLPKPPPKPKLSVPKQKVETAPDGATRVTGFAAGPPRAAVKPQTVASRTIKVPESVMSHNSSRSSEREHRKPAERPREQIFPETPAQAKRREEQERRHLRAGRTPAGALAADSVAASSRSRILPEIEIVDDDDPRIVFPSAGPRTRIQSHDHIIRSSSSIGRDNSSKSIKYNDSNKATSAIIEETGGGYVPSRWAQGDRNLRVTGEQKEMYRPKEWGGKHGDLGGRAEEWRPDTKDALKRNIKDLSTNARFGMFRAKKKILRKAEL</sequence>